<sequence length="97" mass="10492">MQVFRLSLLSASLLTVSSMAKTTTVGLETAEGSRSMKAEINECYSIDEDEVFTVAVSQKCRFFVHEDCVGPNIVLDAGEHPSKDPVPVGSFVCYTGL</sequence>
<keyword evidence="1" id="KW-0732">Signal</keyword>
<evidence type="ECO:0000313" key="2">
    <source>
        <dbReference type="EMBL" id="KAF9892079.1"/>
    </source>
</evidence>
<protein>
    <submittedName>
        <fullName evidence="2">Uncharacterized protein</fullName>
    </submittedName>
</protein>
<reference evidence="2" key="1">
    <citation type="journal article" date="2019" name="Beilstein J. Org. Chem.">
        <title>Nanangenines: drimane sesquiterpenoids as the dominant metabolite cohort of a novel Australian fungus, Aspergillus nanangensis.</title>
        <authorList>
            <person name="Lacey H.J."/>
            <person name="Gilchrist C.L.M."/>
            <person name="Crombie A."/>
            <person name="Kalaitzis J.A."/>
            <person name="Vuong D."/>
            <person name="Rutledge P.J."/>
            <person name="Turner P."/>
            <person name="Pitt J.I."/>
            <person name="Lacey E."/>
            <person name="Chooi Y.H."/>
            <person name="Piggott A.M."/>
        </authorList>
    </citation>
    <scope>NUCLEOTIDE SEQUENCE</scope>
    <source>
        <strain evidence="2">MST-FP2251</strain>
    </source>
</reference>
<dbReference type="EMBL" id="VCAU01000014">
    <property type="protein sequence ID" value="KAF9892079.1"/>
    <property type="molecule type" value="Genomic_DNA"/>
</dbReference>
<name>A0AAD4GVU9_ASPNN</name>
<reference evidence="2" key="2">
    <citation type="submission" date="2020-02" db="EMBL/GenBank/DDBJ databases">
        <authorList>
            <person name="Gilchrist C.L.M."/>
            <person name="Chooi Y.-H."/>
        </authorList>
    </citation>
    <scope>NUCLEOTIDE SEQUENCE</scope>
    <source>
        <strain evidence="2">MST-FP2251</strain>
    </source>
</reference>
<evidence type="ECO:0000313" key="3">
    <source>
        <dbReference type="Proteomes" id="UP001194746"/>
    </source>
</evidence>
<proteinExistence type="predicted"/>
<organism evidence="2 3">
    <name type="scientific">Aspergillus nanangensis</name>
    <dbReference type="NCBI Taxonomy" id="2582783"/>
    <lineage>
        <taxon>Eukaryota</taxon>
        <taxon>Fungi</taxon>
        <taxon>Dikarya</taxon>
        <taxon>Ascomycota</taxon>
        <taxon>Pezizomycotina</taxon>
        <taxon>Eurotiomycetes</taxon>
        <taxon>Eurotiomycetidae</taxon>
        <taxon>Eurotiales</taxon>
        <taxon>Aspergillaceae</taxon>
        <taxon>Aspergillus</taxon>
        <taxon>Aspergillus subgen. Circumdati</taxon>
    </lineage>
</organism>
<dbReference type="AlphaFoldDB" id="A0AAD4GVU9"/>
<dbReference type="Proteomes" id="UP001194746">
    <property type="component" value="Unassembled WGS sequence"/>
</dbReference>
<accession>A0AAD4GVU9</accession>
<comment type="caution">
    <text evidence="2">The sequence shown here is derived from an EMBL/GenBank/DDBJ whole genome shotgun (WGS) entry which is preliminary data.</text>
</comment>
<keyword evidence="3" id="KW-1185">Reference proteome</keyword>
<evidence type="ECO:0000256" key="1">
    <source>
        <dbReference type="SAM" id="SignalP"/>
    </source>
</evidence>
<gene>
    <name evidence="2" type="ORF">FE257_002485</name>
</gene>
<feature type="chain" id="PRO_5042160231" evidence="1">
    <location>
        <begin position="21"/>
        <end position="97"/>
    </location>
</feature>
<feature type="signal peptide" evidence="1">
    <location>
        <begin position="1"/>
        <end position="20"/>
    </location>
</feature>